<accession>A0A6A0AD54</accession>
<keyword evidence="3" id="KW-1185">Reference proteome</keyword>
<feature type="domain" description="ATP-dependent RNA helicase Ski2/MTR4 C-terminal" evidence="1">
    <location>
        <begin position="1"/>
        <end position="46"/>
    </location>
</feature>
<comment type="caution">
    <text evidence="2">The sequence shown here is derived from an EMBL/GenBank/DDBJ whole genome shotgun (WGS) entry which is preliminary data.</text>
</comment>
<reference evidence="2 3" key="1">
    <citation type="submission" date="2020-02" db="EMBL/GenBank/DDBJ databases">
        <title>Draft genome sequence of Haematococcus lacustris strain NIES-144.</title>
        <authorList>
            <person name="Morimoto D."/>
            <person name="Nakagawa S."/>
            <person name="Yoshida T."/>
            <person name="Sawayama S."/>
        </authorList>
    </citation>
    <scope>NUCLEOTIDE SEQUENCE [LARGE SCALE GENOMIC DNA]</scope>
    <source>
        <strain evidence="2 3">NIES-144</strain>
    </source>
</reference>
<dbReference type="EMBL" id="BLLF01005152">
    <property type="protein sequence ID" value="GFH30799.1"/>
    <property type="molecule type" value="Genomic_DNA"/>
</dbReference>
<sequence>MEPVAAWVRGVRFMDLTKMTSIFEGSLVRAVRRLEELMRQMAEALAGVEAQAALRSLLSGPKLILPFLQPGRLVRVLPSAFNPQAPLPDFGSLPGLAPADGAGPDEWRSGALLPWRVGCSGEL</sequence>
<protein>
    <recommendedName>
        <fullName evidence="1">ATP-dependent RNA helicase Ski2/MTR4 C-terminal domain-containing protein</fullName>
    </recommendedName>
</protein>
<organism evidence="2 3">
    <name type="scientific">Haematococcus lacustris</name>
    <name type="common">Green alga</name>
    <name type="synonym">Haematococcus pluvialis</name>
    <dbReference type="NCBI Taxonomy" id="44745"/>
    <lineage>
        <taxon>Eukaryota</taxon>
        <taxon>Viridiplantae</taxon>
        <taxon>Chlorophyta</taxon>
        <taxon>core chlorophytes</taxon>
        <taxon>Chlorophyceae</taxon>
        <taxon>CS clade</taxon>
        <taxon>Chlamydomonadales</taxon>
        <taxon>Haematococcaceae</taxon>
        <taxon>Haematococcus</taxon>
    </lineage>
</organism>
<feature type="non-terminal residue" evidence="2">
    <location>
        <position position="1"/>
    </location>
</feature>
<evidence type="ECO:0000313" key="2">
    <source>
        <dbReference type="EMBL" id="GFH30799.1"/>
    </source>
</evidence>
<dbReference type="Pfam" id="PF08148">
    <property type="entry name" value="DSHCT"/>
    <property type="match status" value="1"/>
</dbReference>
<dbReference type="Proteomes" id="UP000485058">
    <property type="component" value="Unassembled WGS sequence"/>
</dbReference>
<dbReference type="InterPro" id="IPR012961">
    <property type="entry name" value="Ski2/MTR4_C"/>
</dbReference>
<proteinExistence type="predicted"/>
<dbReference type="AlphaFoldDB" id="A0A6A0AD54"/>
<dbReference type="Gene3D" id="1.10.3380.30">
    <property type="match status" value="1"/>
</dbReference>
<name>A0A6A0AD54_HAELA</name>
<gene>
    <name evidence="2" type="ORF">HaLaN_29719</name>
</gene>
<evidence type="ECO:0000259" key="1">
    <source>
        <dbReference type="Pfam" id="PF08148"/>
    </source>
</evidence>
<evidence type="ECO:0000313" key="3">
    <source>
        <dbReference type="Proteomes" id="UP000485058"/>
    </source>
</evidence>